<comment type="similarity">
    <text evidence="3">Belongs to the peptidase M24B family.</text>
</comment>
<evidence type="ECO:0000256" key="2">
    <source>
        <dbReference type="ARBA" id="ARBA00022801"/>
    </source>
</evidence>
<dbReference type="SUPFAM" id="SSF55920">
    <property type="entry name" value="Creatinase/aminopeptidase"/>
    <property type="match status" value="1"/>
</dbReference>
<keyword evidence="1 3" id="KW-0479">Metal-binding</keyword>
<evidence type="ECO:0000256" key="3">
    <source>
        <dbReference type="RuleBase" id="RU000590"/>
    </source>
</evidence>
<evidence type="ECO:0000313" key="7">
    <source>
        <dbReference type="Proteomes" id="UP000218775"/>
    </source>
</evidence>
<dbReference type="SUPFAM" id="SSF53092">
    <property type="entry name" value="Creatinase/prolidase N-terminal domain"/>
    <property type="match status" value="1"/>
</dbReference>
<keyword evidence="6" id="KW-0031">Aminopeptidase</keyword>
<sequence>MTLKAYYQNRIEKLCATINQNEGWIIEHPQDIFYLTGFALSKGTLLVAAKRAVLLVDGRYQSAAKAMCSIDSAPLEEETFERLFSSGQFKNIVTWFVDGSQTSLIAMEAWEKRVDILHKKRKNEPKKLLGVKKNPVLNVRAVKDDLEIEALKASAELLMQGYKHLVSILQEGITEKEAALEFEIFCKKQGAEALSFDPIIAFGEKGAYPHYHPQDKRLKKGDAVLLDLGVMKQGYASDMTRCFCFDGEYSARMQLFFDVTKKAKEAALSLVRAGVSIAKLEQSARSVMKEHSLEALFTHSLGHGVGLDVHEMPVVNRLNTEVLKENMVITIEPGLYQPSVGGIRLEDTIVVTKEGYVNFFETLSL</sequence>
<feature type="domain" description="Creatinase N-terminal" evidence="5">
    <location>
        <begin position="22"/>
        <end position="110"/>
    </location>
</feature>
<dbReference type="InterPro" id="IPR029149">
    <property type="entry name" value="Creatin/AminoP/Spt16_N"/>
</dbReference>
<dbReference type="Proteomes" id="UP000218775">
    <property type="component" value="Unassembled WGS sequence"/>
</dbReference>
<dbReference type="Pfam" id="PF00557">
    <property type="entry name" value="Peptidase_M24"/>
    <property type="match status" value="1"/>
</dbReference>
<keyword evidence="2" id="KW-0378">Hydrolase</keyword>
<accession>A0A2A4X402</accession>
<keyword evidence="6" id="KW-0645">Protease</keyword>
<dbReference type="PANTHER" id="PTHR46112:SF3">
    <property type="entry name" value="AMINOPEPTIDASE YPDF"/>
    <property type="match status" value="1"/>
</dbReference>
<evidence type="ECO:0000259" key="4">
    <source>
        <dbReference type="Pfam" id="PF00557"/>
    </source>
</evidence>
<dbReference type="PROSITE" id="PS00491">
    <property type="entry name" value="PROLINE_PEPTIDASE"/>
    <property type="match status" value="1"/>
</dbReference>
<reference evidence="7" key="1">
    <citation type="submission" date="2017-08" db="EMBL/GenBank/DDBJ databases">
        <title>A dynamic microbial community with high functional redundancy inhabits the cold, oxic subseafloor aquifer.</title>
        <authorList>
            <person name="Tully B.J."/>
            <person name="Wheat C.G."/>
            <person name="Glazer B.T."/>
            <person name="Huber J.A."/>
        </authorList>
    </citation>
    <scope>NUCLEOTIDE SEQUENCE [LARGE SCALE GENOMIC DNA]</scope>
</reference>
<evidence type="ECO:0000313" key="6">
    <source>
        <dbReference type="EMBL" id="PCI76775.1"/>
    </source>
</evidence>
<feature type="domain" description="Peptidase M24" evidence="4">
    <location>
        <begin position="149"/>
        <end position="353"/>
    </location>
</feature>
<comment type="caution">
    <text evidence="6">The sequence shown here is derived from an EMBL/GenBank/DDBJ whole genome shotgun (WGS) entry which is preliminary data.</text>
</comment>
<dbReference type="AlphaFoldDB" id="A0A2A4X402"/>
<dbReference type="EMBL" id="NVUK01000024">
    <property type="protein sequence ID" value="PCI76775.1"/>
    <property type="molecule type" value="Genomic_DNA"/>
</dbReference>
<gene>
    <name evidence="6" type="ORF">COB21_03890</name>
</gene>
<proteinExistence type="inferred from homology"/>
<dbReference type="GO" id="GO:0046872">
    <property type="term" value="F:metal ion binding"/>
    <property type="evidence" value="ECO:0007669"/>
    <property type="project" value="UniProtKB-KW"/>
</dbReference>
<dbReference type="GO" id="GO:0004177">
    <property type="term" value="F:aminopeptidase activity"/>
    <property type="evidence" value="ECO:0007669"/>
    <property type="project" value="UniProtKB-KW"/>
</dbReference>
<dbReference type="Pfam" id="PF01321">
    <property type="entry name" value="Creatinase_N"/>
    <property type="match status" value="1"/>
</dbReference>
<dbReference type="PANTHER" id="PTHR46112">
    <property type="entry name" value="AMINOPEPTIDASE"/>
    <property type="match status" value="1"/>
</dbReference>
<name>A0A2A4X402_UNCAE</name>
<protein>
    <submittedName>
        <fullName evidence="6">X-Pro aminopeptidase</fullName>
    </submittedName>
</protein>
<evidence type="ECO:0000259" key="5">
    <source>
        <dbReference type="Pfam" id="PF01321"/>
    </source>
</evidence>
<dbReference type="InterPro" id="IPR000994">
    <property type="entry name" value="Pept_M24"/>
</dbReference>
<dbReference type="InterPro" id="IPR001131">
    <property type="entry name" value="Peptidase_M24B_aminopep-P_CS"/>
</dbReference>
<dbReference type="InterPro" id="IPR036005">
    <property type="entry name" value="Creatinase/aminopeptidase-like"/>
</dbReference>
<dbReference type="Gene3D" id="3.90.230.10">
    <property type="entry name" value="Creatinase/methionine aminopeptidase superfamily"/>
    <property type="match status" value="1"/>
</dbReference>
<dbReference type="InterPro" id="IPR050659">
    <property type="entry name" value="Peptidase_M24B"/>
</dbReference>
<organism evidence="6 7">
    <name type="scientific">Aerophobetes bacterium</name>
    <dbReference type="NCBI Taxonomy" id="2030807"/>
    <lineage>
        <taxon>Bacteria</taxon>
        <taxon>Candidatus Aerophobota</taxon>
    </lineage>
</organism>
<evidence type="ECO:0000256" key="1">
    <source>
        <dbReference type="ARBA" id="ARBA00022723"/>
    </source>
</evidence>
<dbReference type="InterPro" id="IPR000587">
    <property type="entry name" value="Creatinase_N"/>
</dbReference>
<dbReference type="Gene3D" id="3.40.350.10">
    <property type="entry name" value="Creatinase/prolidase N-terminal domain"/>
    <property type="match status" value="1"/>
</dbReference>